<organism evidence="3 4">
    <name type="scientific">Polarella glacialis</name>
    <name type="common">Dinoflagellate</name>
    <dbReference type="NCBI Taxonomy" id="89957"/>
    <lineage>
        <taxon>Eukaryota</taxon>
        <taxon>Sar</taxon>
        <taxon>Alveolata</taxon>
        <taxon>Dinophyceae</taxon>
        <taxon>Suessiales</taxon>
        <taxon>Suessiaceae</taxon>
        <taxon>Polarella</taxon>
    </lineage>
</organism>
<protein>
    <submittedName>
        <fullName evidence="3">Uncharacterized protein</fullName>
    </submittedName>
</protein>
<feature type="region of interest" description="Disordered" evidence="2">
    <location>
        <begin position="461"/>
        <end position="481"/>
    </location>
</feature>
<dbReference type="Proteomes" id="UP000654075">
    <property type="component" value="Unassembled WGS sequence"/>
</dbReference>
<feature type="region of interest" description="Disordered" evidence="2">
    <location>
        <begin position="131"/>
        <end position="150"/>
    </location>
</feature>
<proteinExistence type="predicted"/>
<evidence type="ECO:0000313" key="3">
    <source>
        <dbReference type="EMBL" id="CAE8613728.1"/>
    </source>
</evidence>
<feature type="compositionally biased region" description="Polar residues" evidence="2">
    <location>
        <begin position="593"/>
        <end position="607"/>
    </location>
</feature>
<keyword evidence="1" id="KW-0175">Coiled coil</keyword>
<feature type="compositionally biased region" description="Low complexity" evidence="2">
    <location>
        <begin position="136"/>
        <end position="147"/>
    </location>
</feature>
<feature type="region of interest" description="Disordered" evidence="2">
    <location>
        <begin position="82"/>
        <end position="122"/>
    </location>
</feature>
<sequence>MRQRARLRQLKSQLAEARWDHSDSKGQLADCDQPEQAQRWRNQVEDAADRMKTLERQLKELRSVDDGLSLSDCAANTTAVWTAPSPASAKQEATAPATSKSSSSRSSQTENTSAGPESPKSEVRLAEVVEAKEPPKASAAASPPEEASGLRKGIVGHVHEASTDLELNDKGVAIFDGVEQKTDRMGEKLEDLRKFIKQASENEKKIAKMEEEMEALRDRATKAEIAYQELQAKLAEMKEQLVAAGLGDVAEAIFANLIMKKASRIRVFDRLYLDAIDRLHVGSDGPSPLLVRYLESSESDPEVLAATLERIRKPRLHWAATLEGLRHKPAPESPVAGHGGVFMISGPIGSSQTWGSPSPPGTACTGLAFGSGVSSPSGTAFGFRNSPLHGSQTSLLAPSSSPLAAHRLGSAVHCVRAETAALGGKPLRTPASWQGLPLFDSSDFALSSRPCTGAAAISSPQRAKGSCSGWHSSRRSPVAEQEKLGSLLGVSSYAPVKEQSQDQSKEALPKGGKGSAAKSLGAKSFSAPTLRPNTSAGVLPGLSSVSLLSPIAAAGSQRSHDSTSQMDEGNLLPSLDRSETSRRDRSHRRGQAASITESPLSPVTKSPVSLPVRGKAY</sequence>
<comment type="caution">
    <text evidence="3">The sequence shown here is derived from an EMBL/GenBank/DDBJ whole genome shotgun (WGS) entry which is preliminary data.</text>
</comment>
<keyword evidence="4" id="KW-1185">Reference proteome</keyword>
<evidence type="ECO:0000256" key="1">
    <source>
        <dbReference type="SAM" id="Coils"/>
    </source>
</evidence>
<feature type="compositionally biased region" description="Basic and acidic residues" evidence="2">
    <location>
        <begin position="499"/>
        <end position="508"/>
    </location>
</feature>
<dbReference type="AlphaFoldDB" id="A0A813FNL4"/>
<feature type="region of interest" description="Disordered" evidence="2">
    <location>
        <begin position="552"/>
        <end position="617"/>
    </location>
</feature>
<feature type="region of interest" description="Disordered" evidence="2">
    <location>
        <begin position="15"/>
        <end position="39"/>
    </location>
</feature>
<feature type="coiled-coil region" evidence="1">
    <location>
        <begin position="192"/>
        <end position="240"/>
    </location>
</feature>
<evidence type="ECO:0000313" key="4">
    <source>
        <dbReference type="Proteomes" id="UP000654075"/>
    </source>
</evidence>
<dbReference type="EMBL" id="CAJNNV010025300">
    <property type="protein sequence ID" value="CAE8613728.1"/>
    <property type="molecule type" value="Genomic_DNA"/>
</dbReference>
<reference evidence="3" key="1">
    <citation type="submission" date="2021-02" db="EMBL/GenBank/DDBJ databases">
        <authorList>
            <person name="Dougan E. K."/>
            <person name="Rhodes N."/>
            <person name="Thang M."/>
            <person name="Chan C."/>
        </authorList>
    </citation>
    <scope>NUCLEOTIDE SEQUENCE</scope>
</reference>
<gene>
    <name evidence="3" type="ORF">PGLA1383_LOCUS31464</name>
</gene>
<name>A0A813FNL4_POLGL</name>
<evidence type="ECO:0000256" key="2">
    <source>
        <dbReference type="SAM" id="MobiDB-lite"/>
    </source>
</evidence>
<accession>A0A813FNL4</accession>
<feature type="compositionally biased region" description="Low complexity" evidence="2">
    <location>
        <begin position="93"/>
        <end position="114"/>
    </location>
</feature>
<feature type="region of interest" description="Disordered" evidence="2">
    <location>
        <begin position="494"/>
        <end position="520"/>
    </location>
</feature>